<dbReference type="OrthoDB" id="9795403at2"/>
<dbReference type="PANTHER" id="PTHR43848">
    <property type="entry name" value="PUTRESCINE TRANSPORT SYSTEM PERMEASE PROTEIN POTI"/>
    <property type="match status" value="1"/>
</dbReference>
<dbReference type="SUPFAM" id="SSF161098">
    <property type="entry name" value="MetI-like"/>
    <property type="match status" value="1"/>
</dbReference>
<protein>
    <submittedName>
        <fullName evidence="10">ABC transporter permease</fullName>
    </submittedName>
</protein>
<dbReference type="EMBL" id="QXED01000009">
    <property type="protein sequence ID" value="RIV19080.1"/>
    <property type="molecule type" value="Genomic_DNA"/>
</dbReference>
<dbReference type="Gene3D" id="1.10.3720.10">
    <property type="entry name" value="MetI-like"/>
    <property type="match status" value="1"/>
</dbReference>
<dbReference type="InterPro" id="IPR035906">
    <property type="entry name" value="MetI-like_sf"/>
</dbReference>
<keyword evidence="3 8" id="KW-0813">Transport</keyword>
<sequence>MYTQSVDKDLTADAPDRAEVSLGKSFRRVNGLDIAIGGAALAVMTFIYFPMLVVVLYSFNPDTVNSFPMRGFSTKWYGTMLDNEPLLHSLRISLVIAVVATTLALVIGVLAALAMKKYEFRLKRFFERVILLPITLPGILTGVAMLSFFPLIGVRISLTAVAIGHTTFLICIVLTQVYARLKRLDPFLEEAAADLGATPVQAFFKVILPNIRTAIIGAALLSITLSLDEIPVTFFLIARDNTLPIEIYTMLRRGITPEVNAVSTLIFLISLLTLVLSVRFGERETKPI</sequence>
<dbReference type="AlphaFoldDB" id="A0A418M0B7"/>
<evidence type="ECO:0000256" key="5">
    <source>
        <dbReference type="ARBA" id="ARBA00022692"/>
    </source>
</evidence>
<gene>
    <name evidence="10" type="ORF">DYU11_26675</name>
</gene>
<dbReference type="Pfam" id="PF00528">
    <property type="entry name" value="BPD_transp_1"/>
    <property type="match status" value="1"/>
</dbReference>
<dbReference type="InterPro" id="IPR000515">
    <property type="entry name" value="MetI-like"/>
</dbReference>
<feature type="transmembrane region" description="Helical" evidence="8">
    <location>
        <begin position="34"/>
        <end position="59"/>
    </location>
</feature>
<evidence type="ECO:0000313" key="11">
    <source>
        <dbReference type="Proteomes" id="UP000283523"/>
    </source>
</evidence>
<evidence type="ECO:0000256" key="4">
    <source>
        <dbReference type="ARBA" id="ARBA00022475"/>
    </source>
</evidence>
<proteinExistence type="inferred from homology"/>
<dbReference type="CDD" id="cd06261">
    <property type="entry name" value="TM_PBP2"/>
    <property type="match status" value="1"/>
</dbReference>
<dbReference type="InterPro" id="IPR051789">
    <property type="entry name" value="Bact_Polyamine_Transport"/>
</dbReference>
<evidence type="ECO:0000256" key="7">
    <source>
        <dbReference type="ARBA" id="ARBA00023136"/>
    </source>
</evidence>
<dbReference type="PROSITE" id="PS50928">
    <property type="entry name" value="ABC_TM1"/>
    <property type="match status" value="1"/>
</dbReference>
<evidence type="ECO:0000256" key="6">
    <source>
        <dbReference type="ARBA" id="ARBA00022989"/>
    </source>
</evidence>
<accession>A0A418M0B7</accession>
<evidence type="ECO:0000256" key="3">
    <source>
        <dbReference type="ARBA" id="ARBA00022448"/>
    </source>
</evidence>
<dbReference type="GO" id="GO:0005886">
    <property type="term" value="C:plasma membrane"/>
    <property type="evidence" value="ECO:0007669"/>
    <property type="project" value="UniProtKB-SubCell"/>
</dbReference>
<evidence type="ECO:0000256" key="8">
    <source>
        <dbReference type="RuleBase" id="RU363032"/>
    </source>
</evidence>
<name>A0A418M0B7_9BACT</name>
<dbReference type="GO" id="GO:0055085">
    <property type="term" value="P:transmembrane transport"/>
    <property type="evidence" value="ECO:0007669"/>
    <property type="project" value="InterPro"/>
</dbReference>
<reference evidence="10 11" key="1">
    <citation type="submission" date="2018-08" db="EMBL/GenBank/DDBJ databases">
        <title>Fibrisoma montanum sp. nov., isolated from Danxia mountain soil.</title>
        <authorList>
            <person name="Huang Y."/>
        </authorList>
    </citation>
    <scope>NUCLEOTIDE SEQUENCE [LARGE SCALE GENOMIC DNA]</scope>
    <source>
        <strain evidence="10 11">HYT19</strain>
    </source>
</reference>
<comment type="similarity">
    <text evidence="2">Belongs to the binding-protein-dependent transport system permease family. CysTW subfamily.</text>
</comment>
<keyword evidence="5 8" id="KW-0812">Transmembrane</keyword>
<dbReference type="Proteomes" id="UP000283523">
    <property type="component" value="Unassembled WGS sequence"/>
</dbReference>
<organism evidence="10 11">
    <name type="scientific">Fibrisoma montanum</name>
    <dbReference type="NCBI Taxonomy" id="2305895"/>
    <lineage>
        <taxon>Bacteria</taxon>
        <taxon>Pseudomonadati</taxon>
        <taxon>Bacteroidota</taxon>
        <taxon>Cytophagia</taxon>
        <taxon>Cytophagales</taxon>
        <taxon>Spirosomataceae</taxon>
        <taxon>Fibrisoma</taxon>
    </lineage>
</organism>
<evidence type="ECO:0000256" key="1">
    <source>
        <dbReference type="ARBA" id="ARBA00004651"/>
    </source>
</evidence>
<feature type="transmembrane region" description="Helical" evidence="8">
    <location>
        <begin position="259"/>
        <end position="280"/>
    </location>
</feature>
<keyword evidence="11" id="KW-1185">Reference proteome</keyword>
<keyword evidence="6 8" id="KW-1133">Transmembrane helix</keyword>
<feature type="transmembrane region" description="Helical" evidence="8">
    <location>
        <begin position="125"/>
        <end position="152"/>
    </location>
</feature>
<feature type="domain" description="ABC transmembrane type-1" evidence="9">
    <location>
        <begin position="90"/>
        <end position="277"/>
    </location>
</feature>
<keyword evidence="4" id="KW-1003">Cell membrane</keyword>
<comment type="caution">
    <text evidence="10">The sequence shown here is derived from an EMBL/GenBank/DDBJ whole genome shotgun (WGS) entry which is preliminary data.</text>
</comment>
<feature type="transmembrane region" description="Helical" evidence="8">
    <location>
        <begin position="158"/>
        <end position="179"/>
    </location>
</feature>
<evidence type="ECO:0000259" key="9">
    <source>
        <dbReference type="PROSITE" id="PS50928"/>
    </source>
</evidence>
<evidence type="ECO:0000313" key="10">
    <source>
        <dbReference type="EMBL" id="RIV19080.1"/>
    </source>
</evidence>
<feature type="transmembrane region" description="Helical" evidence="8">
    <location>
        <begin position="90"/>
        <end position="113"/>
    </location>
</feature>
<keyword evidence="7 8" id="KW-0472">Membrane</keyword>
<evidence type="ECO:0000256" key="2">
    <source>
        <dbReference type="ARBA" id="ARBA00007069"/>
    </source>
</evidence>
<comment type="subcellular location">
    <subcellularLocation>
        <location evidence="1 8">Cell membrane</location>
        <topology evidence="1 8">Multi-pass membrane protein</topology>
    </subcellularLocation>
</comment>
<dbReference type="PANTHER" id="PTHR43848:SF2">
    <property type="entry name" value="PUTRESCINE TRANSPORT SYSTEM PERMEASE PROTEIN POTI"/>
    <property type="match status" value="1"/>
</dbReference>